<comment type="caution">
    <text evidence="2">The sequence shown here is derived from an EMBL/GenBank/DDBJ whole genome shotgun (WGS) entry which is preliminary data.</text>
</comment>
<dbReference type="SUPFAM" id="SSF52540">
    <property type="entry name" value="P-loop containing nucleoside triphosphate hydrolases"/>
    <property type="match status" value="1"/>
</dbReference>
<feature type="compositionally biased region" description="Polar residues" evidence="1">
    <location>
        <begin position="1"/>
        <end position="15"/>
    </location>
</feature>
<evidence type="ECO:0000313" key="2">
    <source>
        <dbReference type="EMBL" id="GHC73263.1"/>
    </source>
</evidence>
<sequence length="352" mass="37861">MVNTQPATGTSSGNRALTPDTANMIGPSEPVTTWQGWQHFATSPPPAPPQPGKAARSTEERLAYHSAFVTVRTPAIDTLAHHVRTLMILGRHQTTTARPSLIVTGPAAAGKTTALLHVGRTCHLAHTQRNPAPSGRRHAQVPVAYVLVPPGATAKTLTTEFARYLGIPVTTRMTQAQITDAVCHTYNTAGVQLVLIDEIHRLNPRTTTGAQAADLLKDLTERIHATFVYAGIDVTTTPLFSGVRGAQLAGRATLITCGPLPARHGQTRPFTDVITDLENALDLTSHRPGTLPRHATYLHQRTAGRIGSLTRLIRQAAITAITDGTEKITKVTLDAVQLDHLAEQQSRPTRTR</sequence>
<dbReference type="InterPro" id="IPR027417">
    <property type="entry name" value="P-loop_NTPase"/>
</dbReference>
<organism evidence="2 3">
    <name type="scientific">Streptomyces cinnamoneus</name>
    <name type="common">Streptoverticillium cinnamoneum</name>
    <dbReference type="NCBI Taxonomy" id="53446"/>
    <lineage>
        <taxon>Bacteria</taxon>
        <taxon>Bacillati</taxon>
        <taxon>Actinomycetota</taxon>
        <taxon>Actinomycetes</taxon>
        <taxon>Kitasatosporales</taxon>
        <taxon>Streptomycetaceae</taxon>
        <taxon>Streptomyces</taxon>
        <taxon>Streptomyces cinnamoneus group</taxon>
    </lineage>
</organism>
<evidence type="ECO:0008006" key="4">
    <source>
        <dbReference type="Google" id="ProtNLM"/>
    </source>
</evidence>
<dbReference type="Gene3D" id="3.40.50.300">
    <property type="entry name" value="P-loop containing nucleotide triphosphate hydrolases"/>
    <property type="match status" value="1"/>
</dbReference>
<reference evidence="2" key="2">
    <citation type="submission" date="2020-09" db="EMBL/GenBank/DDBJ databases">
        <authorList>
            <person name="Sun Q."/>
            <person name="Ohkuma M."/>
        </authorList>
    </citation>
    <scope>NUCLEOTIDE SEQUENCE</scope>
    <source>
        <strain evidence="2">JCM 4633</strain>
    </source>
</reference>
<feature type="region of interest" description="Disordered" evidence="1">
    <location>
        <begin position="1"/>
        <end position="59"/>
    </location>
</feature>
<protein>
    <recommendedName>
        <fullName evidence="4">ATP/GTP-binding protein</fullName>
    </recommendedName>
</protein>
<accession>A0A918U0X9</accession>
<dbReference type="InterPro" id="IPR008868">
    <property type="entry name" value="TniB"/>
</dbReference>
<evidence type="ECO:0000313" key="3">
    <source>
        <dbReference type="Proteomes" id="UP000646244"/>
    </source>
</evidence>
<dbReference type="AlphaFoldDB" id="A0A918U0X9"/>
<evidence type="ECO:0000256" key="1">
    <source>
        <dbReference type="SAM" id="MobiDB-lite"/>
    </source>
</evidence>
<dbReference type="Pfam" id="PF05621">
    <property type="entry name" value="TniB"/>
    <property type="match status" value="1"/>
</dbReference>
<dbReference type="EMBL" id="BMVB01000039">
    <property type="protein sequence ID" value="GHC73263.1"/>
    <property type="molecule type" value="Genomic_DNA"/>
</dbReference>
<name>A0A918U0X9_STRCJ</name>
<dbReference type="Proteomes" id="UP000646244">
    <property type="component" value="Unassembled WGS sequence"/>
</dbReference>
<reference evidence="2" key="1">
    <citation type="journal article" date="2014" name="Int. J. Syst. Evol. Microbiol.">
        <title>Complete genome sequence of Corynebacterium casei LMG S-19264T (=DSM 44701T), isolated from a smear-ripened cheese.</title>
        <authorList>
            <consortium name="US DOE Joint Genome Institute (JGI-PGF)"/>
            <person name="Walter F."/>
            <person name="Albersmeier A."/>
            <person name="Kalinowski J."/>
            <person name="Ruckert C."/>
        </authorList>
    </citation>
    <scope>NUCLEOTIDE SEQUENCE</scope>
    <source>
        <strain evidence="2">JCM 4633</strain>
    </source>
</reference>
<gene>
    <name evidence="2" type="ORF">GCM10010507_60570</name>
</gene>
<proteinExistence type="predicted"/>